<comment type="catalytic activity">
    <reaction evidence="1">
        <text>3-dehydroquinate = 3-dehydroshikimate + H2O</text>
        <dbReference type="Rhea" id="RHEA:21096"/>
        <dbReference type="ChEBI" id="CHEBI:15377"/>
        <dbReference type="ChEBI" id="CHEBI:16630"/>
        <dbReference type="ChEBI" id="CHEBI:32364"/>
        <dbReference type="EC" id="4.2.1.10"/>
    </reaction>
</comment>
<dbReference type="EMBL" id="AP014940">
    <property type="protein sequence ID" value="BAV97143.1"/>
    <property type="molecule type" value="Genomic_DNA"/>
</dbReference>
<evidence type="ECO:0000256" key="6">
    <source>
        <dbReference type="ARBA" id="ARBA00023239"/>
    </source>
</evidence>
<dbReference type="GO" id="GO:0003855">
    <property type="term" value="F:3-dehydroquinate dehydratase activity"/>
    <property type="evidence" value="ECO:0007669"/>
    <property type="project" value="UniProtKB-EC"/>
</dbReference>
<dbReference type="Proteomes" id="UP000218824">
    <property type="component" value="Chromosome"/>
</dbReference>
<comment type="pathway">
    <text evidence="2">Metabolic intermediate biosynthesis; chorismate biosynthesis; chorismate from D-erythrose 4-phosphate and phosphoenolpyruvate: step 3/7.</text>
</comment>
<comment type="subunit">
    <text evidence="4">Homododecamer.</text>
</comment>
<gene>
    <name evidence="7" type="ORF">LEN_1656</name>
</gene>
<dbReference type="Gene3D" id="3.40.50.9100">
    <property type="entry name" value="Dehydroquinase, class II"/>
    <property type="match status" value="1"/>
</dbReference>
<evidence type="ECO:0000256" key="2">
    <source>
        <dbReference type="ARBA" id="ARBA00004902"/>
    </source>
</evidence>
<dbReference type="InterPro" id="IPR036441">
    <property type="entry name" value="DHquinase_II_sf"/>
</dbReference>
<proteinExistence type="inferred from homology"/>
<accession>A0AAU9AK39</accession>
<name>A0AAU9AK39_LYSEN</name>
<evidence type="ECO:0000256" key="1">
    <source>
        <dbReference type="ARBA" id="ARBA00001864"/>
    </source>
</evidence>
<evidence type="ECO:0000256" key="4">
    <source>
        <dbReference type="ARBA" id="ARBA00011193"/>
    </source>
</evidence>
<dbReference type="EC" id="4.2.1.10" evidence="5"/>
<keyword evidence="6" id="KW-0456">Lyase</keyword>
<protein>
    <recommendedName>
        <fullName evidence="5">3-dehydroquinate dehydratase</fullName>
        <ecNumber evidence="5">4.2.1.10</ecNumber>
    </recommendedName>
</protein>
<dbReference type="RefSeq" id="WP_096377341.1">
    <property type="nucleotide sequence ID" value="NZ_AP014940.1"/>
</dbReference>
<reference evidence="7 8" key="1">
    <citation type="journal article" date="2017" name="DNA Res.">
        <title>Complete genome sequence and expression profile of the commercial lytic enzyme producer Lysobacter enzymogenes M497-1.</title>
        <authorList>
            <person name="Takami H."/>
            <person name="Toyoda A."/>
            <person name="Uchiyama I."/>
            <person name="Itoh T."/>
            <person name="Takaki Y."/>
            <person name="Arai W."/>
            <person name="Nishi S."/>
            <person name="Kawai M."/>
            <person name="Shinya K."/>
            <person name="Ikeda H."/>
        </authorList>
    </citation>
    <scope>NUCLEOTIDE SEQUENCE [LARGE SCALE GENOMIC DNA]</scope>
    <source>
        <strain evidence="7 8">M497-1</strain>
    </source>
</reference>
<sequence>MSILILQGLHPASAPLPSPFLLELRRLAQAVGRNLELRPCASVRELVGSLRAARRRRSEFVLLDPGELAPQALAEPEPLRQALDELPSAYIEVHEHSATTLDDRLRAHAAPLATIVINGDLAASYRIGLGIALRRLGRG</sequence>
<evidence type="ECO:0000256" key="5">
    <source>
        <dbReference type="ARBA" id="ARBA00012060"/>
    </source>
</evidence>
<dbReference type="GeneID" id="83063523"/>
<organism evidence="7 8">
    <name type="scientific">Lysobacter enzymogenes</name>
    <dbReference type="NCBI Taxonomy" id="69"/>
    <lineage>
        <taxon>Bacteria</taxon>
        <taxon>Pseudomonadati</taxon>
        <taxon>Pseudomonadota</taxon>
        <taxon>Gammaproteobacteria</taxon>
        <taxon>Lysobacterales</taxon>
        <taxon>Lysobacteraceae</taxon>
        <taxon>Lysobacter</taxon>
    </lineage>
</organism>
<evidence type="ECO:0000313" key="7">
    <source>
        <dbReference type="EMBL" id="BAV97143.1"/>
    </source>
</evidence>
<dbReference type="AlphaFoldDB" id="A0AAU9AK39"/>
<dbReference type="KEGG" id="lem:LEN_1656"/>
<comment type="similarity">
    <text evidence="3">Belongs to the type-II 3-dehydroquinase family.</text>
</comment>
<evidence type="ECO:0000256" key="3">
    <source>
        <dbReference type="ARBA" id="ARBA00011037"/>
    </source>
</evidence>
<dbReference type="SUPFAM" id="SSF52304">
    <property type="entry name" value="Type II 3-dehydroquinate dehydratase"/>
    <property type="match status" value="1"/>
</dbReference>
<evidence type="ECO:0000313" key="8">
    <source>
        <dbReference type="Proteomes" id="UP000218824"/>
    </source>
</evidence>